<evidence type="ECO:0000259" key="7">
    <source>
        <dbReference type="PROSITE" id="PS50016"/>
    </source>
</evidence>
<accession>A0A8S1Q935</accession>
<dbReference type="SMART" id="SM00439">
    <property type="entry name" value="BAH"/>
    <property type="match status" value="1"/>
</dbReference>
<dbReference type="InterPro" id="IPR019787">
    <property type="entry name" value="Znf_PHD-finger"/>
</dbReference>
<dbReference type="InterPro" id="IPR001965">
    <property type="entry name" value="Znf_PHD"/>
</dbReference>
<keyword evidence="1" id="KW-0479">Metal-binding</keyword>
<dbReference type="GO" id="GO:0003682">
    <property type="term" value="F:chromatin binding"/>
    <property type="evidence" value="ECO:0007669"/>
    <property type="project" value="InterPro"/>
</dbReference>
<keyword evidence="10" id="KW-1185">Reference proteome</keyword>
<evidence type="ECO:0000256" key="1">
    <source>
        <dbReference type="ARBA" id="ARBA00022723"/>
    </source>
</evidence>
<dbReference type="InterPro" id="IPR019786">
    <property type="entry name" value="Zinc_finger_PHD-type_CS"/>
</dbReference>
<feature type="compositionally biased region" description="Polar residues" evidence="6">
    <location>
        <begin position="102"/>
        <end position="117"/>
    </location>
</feature>
<evidence type="ECO:0000256" key="2">
    <source>
        <dbReference type="ARBA" id="ARBA00022771"/>
    </source>
</evidence>
<dbReference type="Pfam" id="PF01426">
    <property type="entry name" value="BAH"/>
    <property type="match status" value="1"/>
</dbReference>
<dbReference type="PROSITE" id="PS51038">
    <property type="entry name" value="BAH"/>
    <property type="match status" value="1"/>
</dbReference>
<dbReference type="AlphaFoldDB" id="A0A8S1Q935"/>
<feature type="region of interest" description="Disordered" evidence="6">
    <location>
        <begin position="27"/>
        <end position="49"/>
    </location>
</feature>
<feature type="region of interest" description="Disordered" evidence="6">
    <location>
        <begin position="604"/>
        <end position="639"/>
    </location>
</feature>
<feature type="compositionally biased region" description="Polar residues" evidence="6">
    <location>
        <begin position="31"/>
        <end position="45"/>
    </location>
</feature>
<evidence type="ECO:0000313" key="9">
    <source>
        <dbReference type="EMBL" id="CAD8111883.1"/>
    </source>
</evidence>
<feature type="region of interest" description="Disordered" evidence="6">
    <location>
        <begin position="686"/>
        <end position="705"/>
    </location>
</feature>
<dbReference type="PANTHER" id="PTHR46364">
    <property type="entry name" value="OS08G0421900 PROTEIN"/>
    <property type="match status" value="1"/>
</dbReference>
<keyword evidence="3" id="KW-0862">Zinc</keyword>
<feature type="compositionally biased region" description="Polar residues" evidence="6">
    <location>
        <begin position="615"/>
        <end position="633"/>
    </location>
</feature>
<protein>
    <recommendedName>
        <fullName evidence="11">PHD-type domain-containing protein</fullName>
    </recommendedName>
</protein>
<comment type="caution">
    <text evidence="9">The sequence shown here is derived from an EMBL/GenBank/DDBJ whole genome shotgun (WGS) entry which is preliminary data.</text>
</comment>
<reference evidence="9" key="1">
    <citation type="submission" date="2021-01" db="EMBL/GenBank/DDBJ databases">
        <authorList>
            <consortium name="Genoscope - CEA"/>
            <person name="William W."/>
        </authorList>
    </citation>
    <scope>NUCLEOTIDE SEQUENCE</scope>
</reference>
<gene>
    <name evidence="9" type="ORF">PSON_ATCC_30995.1.T0990104</name>
</gene>
<dbReference type="InterPro" id="IPR001025">
    <property type="entry name" value="BAH_dom"/>
</dbReference>
<dbReference type="PROSITE" id="PS01359">
    <property type="entry name" value="ZF_PHD_1"/>
    <property type="match status" value="1"/>
</dbReference>
<feature type="domain" description="BAH" evidence="8">
    <location>
        <begin position="1005"/>
        <end position="1128"/>
    </location>
</feature>
<evidence type="ECO:0000256" key="4">
    <source>
        <dbReference type="PROSITE-ProRule" id="PRU00146"/>
    </source>
</evidence>
<evidence type="ECO:0000313" key="10">
    <source>
        <dbReference type="Proteomes" id="UP000692954"/>
    </source>
</evidence>
<dbReference type="Proteomes" id="UP000692954">
    <property type="component" value="Unassembled WGS sequence"/>
</dbReference>
<keyword evidence="2 4" id="KW-0863">Zinc-finger</keyword>
<dbReference type="EMBL" id="CAJJDN010000099">
    <property type="protein sequence ID" value="CAD8111883.1"/>
    <property type="molecule type" value="Genomic_DNA"/>
</dbReference>
<evidence type="ECO:0000256" key="5">
    <source>
        <dbReference type="SAM" id="Coils"/>
    </source>
</evidence>
<feature type="coiled-coil region" evidence="5">
    <location>
        <begin position="431"/>
        <end position="458"/>
    </location>
</feature>
<dbReference type="Pfam" id="PF00628">
    <property type="entry name" value="PHD"/>
    <property type="match status" value="1"/>
</dbReference>
<evidence type="ECO:0008006" key="11">
    <source>
        <dbReference type="Google" id="ProtNLM"/>
    </source>
</evidence>
<keyword evidence="5" id="KW-0175">Coiled coil</keyword>
<evidence type="ECO:0000256" key="3">
    <source>
        <dbReference type="ARBA" id="ARBA00022833"/>
    </source>
</evidence>
<feature type="region of interest" description="Disordered" evidence="6">
    <location>
        <begin position="100"/>
        <end position="136"/>
    </location>
</feature>
<sequence>MSIQMQHLLKQHQTQQFLTQQFSSKQDKLKFSNQMPEQQNANNKLSCEAHKEESPSHRYNKNILKPCQKPQQQNNTQKSNITQMQNQSNIITDMFSEKFNRQRSQSPNSLIHQSQINDEQHQRRPASFANDASHKQKFIQKSPLSQELQESLVTSNQDHQKVPYSKNGLEQKLKSNYQQLGSFCQIKQYQQGCPLKSQSHSSTNSISYNSKQNFTKKPEQTTNYTPTKLTTNTLNTEYSKSKSINKDQCNKAIIQDQDRKNDLKILNVGTPSTYLHSKVSIEQQSVDESLGNKFQQGKLLCQYSPLIGSDDNLENVLPTKTCTNHRNKKAKYKIEEFSKFTYFCSQCAIEAASQGKVVLEINQLKIKSSGSQIPTFQSKLIEINGNVNLSEMQFKERILSGFLKKLETSQTLRQEVLGQMKFQIETIKNWYEVQMRKCEESKEQLQNLLNEVSNYCITSLQMQQQESLKQIQILQFVLEQHKVEASNIQQDIENNWNAVLKTIKMEPFQKIMDNHQIELMKMNEFTQSMLQITIGLKQLVNPDIKPIMALIAATYQLQDEKRQLIQNNIQKNVQQISSVKKNDNFDMPQQQLIIQQRIRTNFSGGIETQPDLSERQQNSNSRDNVDNMNQVSEQKQQKQKNNYLYVSFEDKDLFMNIIDQESKVKQNLLGETKQLQLIESQDFKENQMSLQNSPKSTPHSPASGQMKQSIERTVNKTEEGQQICSDIIKQPKTTFRKLFDNTNDIQTIEVINNESQLCQEQHVKVQQQNVKVQQQNKISNNQSKSQQFFQDSIESNQKIILETPDLKKNELENLKYLKYLQDTETCKKALEKRSEIIDSVKQVNQWDDEQKVHKNGKMDEMNAQKILNFREHLSNLNKMTYILESGKKNINTELSQKENEKSQFSSPQFKDQDIIKESENIIKQISDLKINMNYSHWIKKAIRNKYKLKKESPESSTITKKQISKQSMISLRELYKAQKWEQLIKIAKQTKGLFEEYDCIKVQKKVIKLGESVLINSGDAHDEDYIGTIKQIISIKEPTTLKLICLCRVQWYMRKSEVIKSNPKSNEWVSDQELFQTKHEDYILAQTVIHSCQIITCKEYIDLDEIESTIYFNRLSWDMEKKQFQGLEKLQKFCSCQQPVNPDRKYVQCDSCHQWYHLECVGYQERELDDSDFFCKICL</sequence>
<dbReference type="SMART" id="SM00249">
    <property type="entry name" value="PHD"/>
    <property type="match status" value="1"/>
</dbReference>
<dbReference type="GO" id="GO:0008270">
    <property type="term" value="F:zinc ion binding"/>
    <property type="evidence" value="ECO:0007669"/>
    <property type="project" value="UniProtKB-KW"/>
</dbReference>
<name>A0A8S1Q935_9CILI</name>
<proteinExistence type="predicted"/>
<dbReference type="PROSITE" id="PS50016">
    <property type="entry name" value="ZF_PHD_2"/>
    <property type="match status" value="1"/>
</dbReference>
<feature type="domain" description="PHD-type" evidence="7">
    <location>
        <begin position="1131"/>
        <end position="1179"/>
    </location>
</feature>
<dbReference type="OrthoDB" id="303818at2759"/>
<evidence type="ECO:0000259" key="8">
    <source>
        <dbReference type="PROSITE" id="PS51038"/>
    </source>
</evidence>
<organism evidence="9 10">
    <name type="scientific">Paramecium sonneborni</name>
    <dbReference type="NCBI Taxonomy" id="65129"/>
    <lineage>
        <taxon>Eukaryota</taxon>
        <taxon>Sar</taxon>
        <taxon>Alveolata</taxon>
        <taxon>Ciliophora</taxon>
        <taxon>Intramacronucleata</taxon>
        <taxon>Oligohymenophorea</taxon>
        <taxon>Peniculida</taxon>
        <taxon>Parameciidae</taxon>
        <taxon>Paramecium</taxon>
    </lineage>
</organism>
<evidence type="ECO:0000256" key="6">
    <source>
        <dbReference type="SAM" id="MobiDB-lite"/>
    </source>
</evidence>